<feature type="domain" description="Homeobox" evidence="10">
    <location>
        <begin position="277"/>
        <end position="337"/>
    </location>
</feature>
<feature type="compositionally biased region" description="Gly residues" evidence="9">
    <location>
        <begin position="345"/>
        <end position="354"/>
    </location>
</feature>
<keyword evidence="2" id="KW-0805">Transcription regulation</keyword>
<dbReference type="GO" id="GO:0003309">
    <property type="term" value="P:type B pancreatic cell differentiation"/>
    <property type="evidence" value="ECO:0007669"/>
    <property type="project" value="TreeGrafter"/>
</dbReference>
<keyword evidence="3 7" id="KW-0238">DNA-binding</keyword>
<evidence type="ECO:0000313" key="12">
    <source>
        <dbReference type="Proteomes" id="UP001148018"/>
    </source>
</evidence>
<dbReference type="InterPro" id="IPR001356">
    <property type="entry name" value="HD"/>
</dbReference>
<dbReference type="Proteomes" id="UP001148018">
    <property type="component" value="Unassembled WGS sequence"/>
</dbReference>
<evidence type="ECO:0000256" key="2">
    <source>
        <dbReference type="ARBA" id="ARBA00023015"/>
    </source>
</evidence>
<evidence type="ECO:0000256" key="8">
    <source>
        <dbReference type="RuleBase" id="RU000682"/>
    </source>
</evidence>
<keyword evidence="4 7" id="KW-0371">Homeobox</keyword>
<dbReference type="InterPro" id="IPR017970">
    <property type="entry name" value="Homeobox_CS"/>
</dbReference>
<dbReference type="InterPro" id="IPR000047">
    <property type="entry name" value="HTH_motif"/>
</dbReference>
<dbReference type="GO" id="GO:0000978">
    <property type="term" value="F:RNA polymerase II cis-regulatory region sequence-specific DNA binding"/>
    <property type="evidence" value="ECO:0007669"/>
    <property type="project" value="TreeGrafter"/>
</dbReference>
<evidence type="ECO:0000256" key="3">
    <source>
        <dbReference type="ARBA" id="ARBA00023125"/>
    </source>
</evidence>
<dbReference type="EMBL" id="JANIIK010000037">
    <property type="protein sequence ID" value="KAJ3611771.1"/>
    <property type="molecule type" value="Genomic_DNA"/>
</dbReference>
<evidence type="ECO:0000256" key="6">
    <source>
        <dbReference type="ARBA" id="ARBA00023242"/>
    </source>
</evidence>
<feature type="compositionally biased region" description="Low complexity" evidence="9">
    <location>
        <begin position="388"/>
        <end position="417"/>
    </location>
</feature>
<evidence type="ECO:0000256" key="5">
    <source>
        <dbReference type="ARBA" id="ARBA00023163"/>
    </source>
</evidence>
<protein>
    <recommendedName>
        <fullName evidence="10">Homeobox domain-containing protein</fullName>
    </recommendedName>
</protein>
<dbReference type="SUPFAM" id="SSF46689">
    <property type="entry name" value="Homeodomain-like"/>
    <property type="match status" value="1"/>
</dbReference>
<sequence>MADDNELEKRAIEELLQETTRARARVETMGPSGWMKCPLRGTNKRFLVNTLRSSGLPRHPGGPPAGRSAPPLSSDSLPGDERHRGGTPPRDSSPRDRTSGSHRDHQRHLAEREVMNREEHYYSSQVFKDSCVYQRSPAEDFCHSPPPCLYMSRQVHSVYSTPALGGGLEPASLPDMGPVYLPPLRENPCSVAQLHLPQHEGPHEHEPQAVPPSTGGYGESGDLALCADRNRYHLPFPWMKTTKSHSHTWKGQWTVYLVSQGPGGQGLFLTTGPYRSEENKRTRTAYTRAQLLELEKEFLFNRYISRPRRVELALTLGLTERHIKIWFQNRRMKWKKEEDRRRTRGGGGGGGGGEPDQDSSITSGDLRGEEEEEEEAATGGPGLCSVVSSCTVATGGSASSSSTTTTAVTAAAATTSSPPLSPALLGDTSLAGPREPA</sequence>
<dbReference type="InterPro" id="IPR009057">
    <property type="entry name" value="Homeodomain-like_sf"/>
</dbReference>
<accession>A0A9Q0IWC0</accession>
<dbReference type="PROSITE" id="PS50071">
    <property type="entry name" value="HOMEOBOX_2"/>
    <property type="match status" value="1"/>
</dbReference>
<keyword evidence="1" id="KW-0217">Developmental protein</keyword>
<evidence type="ECO:0000256" key="1">
    <source>
        <dbReference type="ARBA" id="ARBA00022473"/>
    </source>
</evidence>
<evidence type="ECO:0000256" key="4">
    <source>
        <dbReference type="ARBA" id="ARBA00023155"/>
    </source>
</evidence>
<feature type="compositionally biased region" description="Basic and acidic residues" evidence="9">
    <location>
        <begin position="198"/>
        <end position="207"/>
    </location>
</feature>
<keyword evidence="6 7" id="KW-0539">Nucleus</keyword>
<feature type="compositionally biased region" description="Basic and acidic residues" evidence="9">
    <location>
        <begin position="92"/>
        <end position="115"/>
    </location>
</feature>
<dbReference type="PANTHER" id="PTHR45664:SF12">
    <property type="entry name" value="PANCREAS_DUODENUM HOMEOBOX PROTEIN 1"/>
    <property type="match status" value="1"/>
</dbReference>
<dbReference type="CDD" id="cd00086">
    <property type="entry name" value="homeodomain"/>
    <property type="match status" value="1"/>
</dbReference>
<dbReference type="FunFam" id="1.10.10.60:FF:000176">
    <property type="entry name" value="pancreas/duodenum homeobox protein 1"/>
    <property type="match status" value="1"/>
</dbReference>
<feature type="compositionally biased region" description="Low complexity" evidence="9">
    <location>
        <begin position="55"/>
        <end position="73"/>
    </location>
</feature>
<name>A0A9Q0IWC0_9TELE</name>
<feature type="DNA-binding region" description="Homeobox" evidence="7">
    <location>
        <begin position="279"/>
        <end position="338"/>
    </location>
</feature>
<proteinExistence type="predicted"/>
<feature type="region of interest" description="Disordered" evidence="9">
    <location>
        <begin position="45"/>
        <end position="115"/>
    </location>
</feature>
<feature type="region of interest" description="Disordered" evidence="9">
    <location>
        <begin position="198"/>
        <end position="217"/>
    </location>
</feature>
<evidence type="ECO:0000256" key="7">
    <source>
        <dbReference type="PROSITE-ProRule" id="PRU00108"/>
    </source>
</evidence>
<comment type="caution">
    <text evidence="11">The sequence shown here is derived from an EMBL/GenBank/DDBJ whole genome shotgun (WGS) entry which is preliminary data.</text>
</comment>
<organism evidence="11 12">
    <name type="scientific">Muraenolepis orangiensis</name>
    <name type="common">Patagonian moray cod</name>
    <dbReference type="NCBI Taxonomy" id="630683"/>
    <lineage>
        <taxon>Eukaryota</taxon>
        <taxon>Metazoa</taxon>
        <taxon>Chordata</taxon>
        <taxon>Craniata</taxon>
        <taxon>Vertebrata</taxon>
        <taxon>Euteleostomi</taxon>
        <taxon>Actinopterygii</taxon>
        <taxon>Neopterygii</taxon>
        <taxon>Teleostei</taxon>
        <taxon>Neoteleostei</taxon>
        <taxon>Acanthomorphata</taxon>
        <taxon>Zeiogadaria</taxon>
        <taxon>Gadariae</taxon>
        <taxon>Gadiformes</taxon>
        <taxon>Muraenolepidoidei</taxon>
        <taxon>Muraenolepididae</taxon>
        <taxon>Muraenolepis</taxon>
    </lineage>
</organism>
<dbReference type="AlphaFoldDB" id="A0A9Q0IWC0"/>
<keyword evidence="5" id="KW-0804">Transcription</keyword>
<comment type="subcellular location">
    <subcellularLocation>
        <location evidence="7 8">Nucleus</location>
    </subcellularLocation>
</comment>
<keyword evidence="12" id="KW-1185">Reference proteome</keyword>
<dbReference type="GO" id="GO:0000981">
    <property type="term" value="F:DNA-binding transcription factor activity, RNA polymerase II-specific"/>
    <property type="evidence" value="ECO:0007669"/>
    <property type="project" value="InterPro"/>
</dbReference>
<dbReference type="Pfam" id="PF00046">
    <property type="entry name" value="Homeodomain"/>
    <property type="match status" value="1"/>
</dbReference>
<dbReference type="PANTHER" id="PTHR45664">
    <property type="entry name" value="PROTEIN ZERKNUELLT 1-RELATED"/>
    <property type="match status" value="1"/>
</dbReference>
<gene>
    <name evidence="11" type="ORF">NHX12_021785</name>
</gene>
<evidence type="ECO:0000313" key="11">
    <source>
        <dbReference type="EMBL" id="KAJ3611771.1"/>
    </source>
</evidence>
<dbReference type="Gene3D" id="1.10.10.60">
    <property type="entry name" value="Homeodomain-like"/>
    <property type="match status" value="1"/>
</dbReference>
<dbReference type="GO" id="GO:0005634">
    <property type="term" value="C:nucleus"/>
    <property type="evidence" value="ECO:0007669"/>
    <property type="project" value="UniProtKB-SubCell"/>
</dbReference>
<dbReference type="OrthoDB" id="6159439at2759"/>
<dbReference type="PROSITE" id="PS00027">
    <property type="entry name" value="HOMEOBOX_1"/>
    <property type="match status" value="1"/>
</dbReference>
<evidence type="ECO:0000259" key="10">
    <source>
        <dbReference type="PROSITE" id="PS50071"/>
    </source>
</evidence>
<dbReference type="SMART" id="SM00389">
    <property type="entry name" value="HOX"/>
    <property type="match status" value="1"/>
</dbReference>
<dbReference type="InterPro" id="IPR020479">
    <property type="entry name" value="HD_metazoa"/>
</dbReference>
<dbReference type="PRINTS" id="PR00031">
    <property type="entry name" value="HTHREPRESSR"/>
</dbReference>
<dbReference type="GO" id="GO:0045944">
    <property type="term" value="P:positive regulation of transcription by RNA polymerase II"/>
    <property type="evidence" value="ECO:0007669"/>
    <property type="project" value="UniProtKB-ARBA"/>
</dbReference>
<dbReference type="PRINTS" id="PR00024">
    <property type="entry name" value="HOMEOBOX"/>
</dbReference>
<reference evidence="11" key="1">
    <citation type="submission" date="2022-07" db="EMBL/GenBank/DDBJ databases">
        <title>Chromosome-level genome of Muraenolepis orangiensis.</title>
        <authorList>
            <person name="Kim J."/>
        </authorList>
    </citation>
    <scope>NUCLEOTIDE SEQUENCE</scope>
    <source>
        <strain evidence="11">KU_S4_2022</strain>
        <tissue evidence="11">Muscle</tissue>
    </source>
</reference>
<evidence type="ECO:0000256" key="9">
    <source>
        <dbReference type="SAM" id="MobiDB-lite"/>
    </source>
</evidence>
<feature type="region of interest" description="Disordered" evidence="9">
    <location>
        <begin position="336"/>
        <end position="437"/>
    </location>
</feature>